<sequence length="430" mass="47135">MVDIDELERRRDVGGLIDALGDEDWKVRERAAETLGGIGDRRAVEPLITTLGDEDIFVCWAATGALGEIGDVRAVEPLITALGDEDKIVRMYAAFSLGKIGDPRAIPALENATTDYDKDVRKHAKEALDRIKSRVEEAEPKIILKSKSEYHGANIDFKVSIENQLDHSIADVKATLFVPQVFLLGEKEKTIGLIKSKERQTTTFTIRPTGECGDCVIEGEVTYYDTASDNHERIKIKPKQVNIKCAILKRFKTEDDTWFDHTANLISTKETHEEIPVPAETLFNVATHALRSMNMSMLKPVWNSAPGYFSGSARYAALGAAGGMKYAAQLNVIGSEAGSSRLVLEAWAEEESALVGFYHRMLDRLEEQTRVKEYISSVFIAGDYVSGQKQVAGGDIVGGTKITGDVVATRSTIGGGGEKPFSNCPIAVRH</sequence>
<organism evidence="1 2">
    <name type="scientific">Candidatus Methanogaster sp</name>
    <dbReference type="NCBI Taxonomy" id="3386292"/>
    <lineage>
        <taxon>Archaea</taxon>
        <taxon>Methanobacteriati</taxon>
        <taxon>Methanobacteriota</taxon>
        <taxon>Stenosarchaea group</taxon>
        <taxon>Methanomicrobia</taxon>
        <taxon>Methanosarcinales</taxon>
        <taxon>ANME-2 cluster</taxon>
        <taxon>Candidatus Methanogasteraceae</taxon>
        <taxon>Candidatus Methanogaster</taxon>
    </lineage>
</organism>
<protein>
    <submittedName>
        <fullName evidence="1">Uncharacterized protein</fullName>
    </submittedName>
</protein>
<accession>A0AC61L320</accession>
<reference evidence="1" key="1">
    <citation type="submission" date="2018-01" db="EMBL/GenBank/DDBJ databases">
        <authorList>
            <person name="Krukenberg V."/>
        </authorList>
    </citation>
    <scope>NUCLEOTIDE SEQUENCE</scope>
    <source>
        <strain evidence="1">E20ANME2</strain>
    </source>
</reference>
<evidence type="ECO:0000313" key="2">
    <source>
        <dbReference type="Proteomes" id="UP000248329"/>
    </source>
</evidence>
<comment type="caution">
    <text evidence="1">The sequence shown here is derived from an EMBL/GenBank/DDBJ whole genome shotgun (WGS) entry which is preliminary data.</text>
</comment>
<gene>
    <name evidence="1" type="ORF">C4B59_07555</name>
</gene>
<dbReference type="EMBL" id="PQXF01000011">
    <property type="protein sequence ID" value="PXF60835.1"/>
    <property type="molecule type" value="Genomic_DNA"/>
</dbReference>
<dbReference type="Proteomes" id="UP000248329">
    <property type="component" value="Unassembled WGS sequence"/>
</dbReference>
<evidence type="ECO:0000313" key="1">
    <source>
        <dbReference type="EMBL" id="PXF60835.1"/>
    </source>
</evidence>
<name>A0AC61L320_9EURY</name>
<proteinExistence type="predicted"/>